<dbReference type="RefSeq" id="WP_317968815.1">
    <property type="nucleotide sequence ID" value="NZ_CP129118.1"/>
</dbReference>
<dbReference type="Pfam" id="PF21845">
    <property type="entry name" value="DUF6904"/>
    <property type="match status" value="1"/>
</dbReference>
<keyword evidence="2" id="KW-1185">Reference proteome</keyword>
<dbReference type="Proteomes" id="UP001303902">
    <property type="component" value="Chromosome"/>
</dbReference>
<gene>
    <name evidence="1" type="ORF">QWT69_02965</name>
</gene>
<evidence type="ECO:0000313" key="1">
    <source>
        <dbReference type="EMBL" id="WOV88100.1"/>
    </source>
</evidence>
<sequence>MISLENTPNYAGVNIIGDIYDFRTLLESIRELVGAEGEHIGYDQVRARFLRFCDEVESAMTDDGKTVLRANGLKEIEGHGNVMTAVQENNVYFQIPVLWTEMLFISFVLNDLIELSAKNNKHYWDLVPATARQFQGVVADHLEETIGENKFRLLKSSLTPNFIGYYQNYAAHYIDYLTTELLKNEIEQRPSYISILARRVAIKDNYYIKAKRKIERAASLQKIAIRDVTLYEIDIDQIEW</sequence>
<evidence type="ECO:0000313" key="2">
    <source>
        <dbReference type="Proteomes" id="UP001303902"/>
    </source>
</evidence>
<reference evidence="1 2" key="1">
    <citation type="submission" date="2023-06" db="EMBL/GenBank/DDBJ databases">
        <title>Sporosarcina sp. nov., isolated from Korean tranditional fermented seafood 'Jeotgal'.</title>
        <authorList>
            <person name="Yang A.I."/>
            <person name="Shin N.-R."/>
        </authorList>
    </citation>
    <scope>NUCLEOTIDE SEQUENCE [LARGE SCALE GENOMIC DNA]</scope>
    <source>
        <strain evidence="1 2">T2O-4</strain>
    </source>
</reference>
<name>A0ABZ0L7K3_9BACL</name>
<dbReference type="InterPro" id="IPR054199">
    <property type="entry name" value="DUF6904"/>
</dbReference>
<organism evidence="1 2">
    <name type="scientific">Sporosarcina oncorhynchi</name>
    <dbReference type="NCBI Taxonomy" id="3056444"/>
    <lineage>
        <taxon>Bacteria</taxon>
        <taxon>Bacillati</taxon>
        <taxon>Bacillota</taxon>
        <taxon>Bacilli</taxon>
        <taxon>Bacillales</taxon>
        <taxon>Caryophanaceae</taxon>
        <taxon>Sporosarcina</taxon>
    </lineage>
</organism>
<accession>A0ABZ0L7K3</accession>
<proteinExistence type="predicted"/>
<protein>
    <submittedName>
        <fullName evidence="1">Uncharacterized protein</fullName>
    </submittedName>
</protein>
<dbReference type="EMBL" id="CP129118">
    <property type="protein sequence ID" value="WOV88100.1"/>
    <property type="molecule type" value="Genomic_DNA"/>
</dbReference>